<sequence>MVVHEISTQAEMNDYLSSNPLVLVHFTSKYSDESVRCEPVLSAWSKKVQYKEIKFVKCDCSKKTDRFEKYLIKTIPTFLFFTNGQKTAVVLDVQLNLLQQTIDEQLNCKLLVWLFSLDELI</sequence>
<protein>
    <recommendedName>
        <fullName evidence="1">Thioredoxin domain-containing protein</fullName>
    </recommendedName>
</protein>
<accession>A0A816D1N8</accession>
<comment type="caution">
    <text evidence="3">The sequence shown here is derived from an EMBL/GenBank/DDBJ whole genome shotgun (WGS) entry which is preliminary data.</text>
</comment>
<evidence type="ECO:0000313" key="2">
    <source>
        <dbReference type="EMBL" id="CAF1569204.1"/>
    </source>
</evidence>
<evidence type="ECO:0000313" key="5">
    <source>
        <dbReference type="EMBL" id="CAF4525981.1"/>
    </source>
</evidence>
<dbReference type="Pfam" id="PF00085">
    <property type="entry name" value="Thioredoxin"/>
    <property type="match status" value="1"/>
</dbReference>
<dbReference type="PANTHER" id="PTHR10438">
    <property type="entry name" value="THIOREDOXIN"/>
    <property type="match status" value="1"/>
</dbReference>
<organism evidence="3 6">
    <name type="scientific">Didymodactylos carnosus</name>
    <dbReference type="NCBI Taxonomy" id="1234261"/>
    <lineage>
        <taxon>Eukaryota</taxon>
        <taxon>Metazoa</taxon>
        <taxon>Spiralia</taxon>
        <taxon>Gnathifera</taxon>
        <taxon>Rotifera</taxon>
        <taxon>Eurotatoria</taxon>
        <taxon>Bdelloidea</taxon>
        <taxon>Philodinida</taxon>
        <taxon>Philodinidae</taxon>
        <taxon>Didymodactylos</taxon>
    </lineage>
</organism>
<evidence type="ECO:0000259" key="1">
    <source>
        <dbReference type="Pfam" id="PF00085"/>
    </source>
</evidence>
<dbReference type="InterPro" id="IPR050620">
    <property type="entry name" value="Thioredoxin_H-type-like"/>
</dbReference>
<dbReference type="EMBL" id="CAJNOQ010042997">
    <property type="protein sequence ID" value="CAF1628892.1"/>
    <property type="molecule type" value="Genomic_DNA"/>
</dbReference>
<proteinExistence type="predicted"/>
<name>A0A816D1N8_9BILA</name>
<keyword evidence="6" id="KW-1185">Reference proteome</keyword>
<feature type="domain" description="Thioredoxin" evidence="1">
    <location>
        <begin position="7"/>
        <end position="92"/>
    </location>
</feature>
<dbReference type="Proteomes" id="UP000663829">
    <property type="component" value="Unassembled WGS sequence"/>
</dbReference>
<dbReference type="InterPro" id="IPR036249">
    <property type="entry name" value="Thioredoxin-like_sf"/>
</dbReference>
<evidence type="ECO:0000313" key="3">
    <source>
        <dbReference type="EMBL" id="CAF1628892.1"/>
    </source>
</evidence>
<dbReference type="SUPFAM" id="SSF52833">
    <property type="entry name" value="Thioredoxin-like"/>
    <property type="match status" value="1"/>
</dbReference>
<dbReference type="AlphaFoldDB" id="A0A816D1N8"/>
<reference evidence="3" key="1">
    <citation type="submission" date="2021-02" db="EMBL/GenBank/DDBJ databases">
        <authorList>
            <person name="Nowell W R."/>
        </authorList>
    </citation>
    <scope>NUCLEOTIDE SEQUENCE</scope>
</reference>
<dbReference type="Gene3D" id="3.40.30.10">
    <property type="entry name" value="Glutaredoxin"/>
    <property type="match status" value="1"/>
</dbReference>
<dbReference type="EMBL" id="CAJOBA010066145">
    <property type="protein sequence ID" value="CAF4363015.1"/>
    <property type="molecule type" value="Genomic_DNA"/>
</dbReference>
<dbReference type="Proteomes" id="UP000682733">
    <property type="component" value="Unassembled WGS sequence"/>
</dbReference>
<dbReference type="Proteomes" id="UP000681722">
    <property type="component" value="Unassembled WGS sequence"/>
</dbReference>
<evidence type="ECO:0000313" key="4">
    <source>
        <dbReference type="EMBL" id="CAF4363015.1"/>
    </source>
</evidence>
<dbReference type="CDD" id="cd02947">
    <property type="entry name" value="TRX_family"/>
    <property type="match status" value="1"/>
</dbReference>
<dbReference type="OrthoDB" id="2121326at2759"/>
<dbReference type="InterPro" id="IPR013766">
    <property type="entry name" value="Thioredoxin_domain"/>
</dbReference>
<dbReference type="EMBL" id="CAJOBC010110697">
    <property type="protein sequence ID" value="CAF4525981.1"/>
    <property type="molecule type" value="Genomic_DNA"/>
</dbReference>
<dbReference type="EMBL" id="CAJNOK010043393">
    <property type="protein sequence ID" value="CAF1569204.1"/>
    <property type="molecule type" value="Genomic_DNA"/>
</dbReference>
<dbReference type="PANTHER" id="PTHR10438:SF468">
    <property type="entry name" value="THIOREDOXIN-1-RELATED"/>
    <property type="match status" value="1"/>
</dbReference>
<gene>
    <name evidence="3" type="ORF">GPM918_LOCUS44229</name>
    <name evidence="2" type="ORF">OVA965_LOCUS40257</name>
    <name evidence="5" type="ORF">SRO942_LOCUS45989</name>
    <name evidence="4" type="ORF">TMI583_LOCUS41663</name>
</gene>
<dbReference type="Proteomes" id="UP000677228">
    <property type="component" value="Unassembled WGS sequence"/>
</dbReference>
<evidence type="ECO:0000313" key="6">
    <source>
        <dbReference type="Proteomes" id="UP000663829"/>
    </source>
</evidence>